<dbReference type="Gene3D" id="3.40.50.150">
    <property type="entry name" value="Vaccinia Virus protein VP39"/>
    <property type="match status" value="1"/>
</dbReference>
<dbReference type="InterPro" id="IPR029063">
    <property type="entry name" value="SAM-dependent_MTases_sf"/>
</dbReference>
<evidence type="ECO:0000313" key="6">
    <source>
        <dbReference type="EMBL" id="TFY78714.1"/>
    </source>
</evidence>
<evidence type="ECO:0000256" key="2">
    <source>
        <dbReference type="ARBA" id="ARBA00022679"/>
    </source>
</evidence>
<dbReference type="SUPFAM" id="SSF53335">
    <property type="entry name" value="S-adenosyl-L-methionine-dependent methyltransferases"/>
    <property type="match status" value="1"/>
</dbReference>
<feature type="domain" description="O-methyltransferase C-terminal" evidence="4">
    <location>
        <begin position="263"/>
        <end position="388"/>
    </location>
</feature>
<organism evidence="6 7">
    <name type="scientific">Hericium alpestre</name>
    <dbReference type="NCBI Taxonomy" id="135208"/>
    <lineage>
        <taxon>Eukaryota</taxon>
        <taxon>Fungi</taxon>
        <taxon>Dikarya</taxon>
        <taxon>Basidiomycota</taxon>
        <taxon>Agaricomycotina</taxon>
        <taxon>Agaricomycetes</taxon>
        <taxon>Russulales</taxon>
        <taxon>Hericiaceae</taxon>
        <taxon>Hericium</taxon>
    </lineage>
</organism>
<dbReference type="PROSITE" id="PS51683">
    <property type="entry name" value="SAM_OMT_II"/>
    <property type="match status" value="1"/>
</dbReference>
<evidence type="ECO:0000259" key="5">
    <source>
        <dbReference type="Pfam" id="PF08100"/>
    </source>
</evidence>
<keyword evidence="1" id="KW-0489">Methyltransferase</keyword>
<reference evidence="6 7" key="1">
    <citation type="submission" date="2019-02" db="EMBL/GenBank/DDBJ databases">
        <title>Genome sequencing of the rare red list fungi Hericium alpestre (H. flagellum).</title>
        <authorList>
            <person name="Buettner E."/>
            <person name="Kellner H."/>
        </authorList>
    </citation>
    <scope>NUCLEOTIDE SEQUENCE [LARGE SCALE GENOMIC DNA]</scope>
    <source>
        <strain evidence="6 7">DSM 108284</strain>
    </source>
</reference>
<evidence type="ECO:0000259" key="4">
    <source>
        <dbReference type="Pfam" id="PF00891"/>
    </source>
</evidence>
<dbReference type="InterPro" id="IPR016461">
    <property type="entry name" value="COMT-like"/>
</dbReference>
<dbReference type="InterPro" id="IPR012967">
    <property type="entry name" value="COMT_dimerisation"/>
</dbReference>
<dbReference type="Proteomes" id="UP000298061">
    <property type="component" value="Unassembled WGS sequence"/>
</dbReference>
<evidence type="ECO:0000256" key="1">
    <source>
        <dbReference type="ARBA" id="ARBA00022603"/>
    </source>
</evidence>
<gene>
    <name evidence="6" type="ORF">EWM64_g5298</name>
</gene>
<keyword evidence="3" id="KW-0949">S-adenosyl-L-methionine</keyword>
<keyword evidence="2" id="KW-0808">Transferase</keyword>
<dbReference type="OrthoDB" id="2410195at2759"/>
<dbReference type="InterPro" id="IPR001077">
    <property type="entry name" value="COMT_C"/>
</dbReference>
<dbReference type="PANTHER" id="PTHR43712:SF2">
    <property type="entry name" value="O-METHYLTRANSFERASE CICE"/>
    <property type="match status" value="1"/>
</dbReference>
<dbReference type="Pfam" id="PF00891">
    <property type="entry name" value="Methyltransf_2"/>
    <property type="match status" value="1"/>
</dbReference>
<evidence type="ECO:0000256" key="3">
    <source>
        <dbReference type="ARBA" id="ARBA00022691"/>
    </source>
</evidence>
<dbReference type="AlphaFoldDB" id="A0A4Y9ZWZ3"/>
<accession>A0A4Y9ZWZ3</accession>
<keyword evidence="7" id="KW-1185">Reference proteome</keyword>
<dbReference type="SUPFAM" id="SSF46785">
    <property type="entry name" value="Winged helix' DNA-binding domain"/>
    <property type="match status" value="1"/>
</dbReference>
<feature type="domain" description="O-methyltransferase dimerisation" evidence="5">
    <location>
        <begin position="84"/>
        <end position="161"/>
    </location>
</feature>
<dbReference type="Gene3D" id="1.10.10.10">
    <property type="entry name" value="Winged helix-like DNA-binding domain superfamily/Winged helix DNA-binding domain"/>
    <property type="match status" value="1"/>
</dbReference>
<dbReference type="GO" id="GO:0008171">
    <property type="term" value="F:O-methyltransferase activity"/>
    <property type="evidence" value="ECO:0007669"/>
    <property type="project" value="InterPro"/>
</dbReference>
<dbReference type="GO" id="GO:0032259">
    <property type="term" value="P:methylation"/>
    <property type="evidence" value="ECO:0007669"/>
    <property type="project" value="UniProtKB-KW"/>
</dbReference>
<dbReference type="InterPro" id="IPR036388">
    <property type="entry name" value="WH-like_DNA-bd_sf"/>
</dbReference>
<dbReference type="Pfam" id="PF08100">
    <property type="entry name" value="Dimerisation"/>
    <property type="match status" value="1"/>
</dbReference>
<dbReference type="STRING" id="135208.A0A4Y9ZWZ3"/>
<proteinExistence type="predicted"/>
<dbReference type="EMBL" id="SFCI01000628">
    <property type="protein sequence ID" value="TFY78714.1"/>
    <property type="molecule type" value="Genomic_DNA"/>
</dbReference>
<dbReference type="InterPro" id="IPR036390">
    <property type="entry name" value="WH_DNA-bd_sf"/>
</dbReference>
<protein>
    <submittedName>
        <fullName evidence="6">Uncharacterized protein</fullName>
    </submittedName>
</protein>
<evidence type="ECO:0000313" key="7">
    <source>
        <dbReference type="Proteomes" id="UP000298061"/>
    </source>
</evidence>
<name>A0A4Y9ZWZ3_9AGAM</name>
<dbReference type="PANTHER" id="PTHR43712">
    <property type="entry name" value="PUTATIVE (AFU_ORTHOLOGUE AFUA_4G14580)-RELATED"/>
    <property type="match status" value="1"/>
</dbReference>
<comment type="caution">
    <text evidence="6">The sequence shown here is derived from an EMBL/GenBank/DDBJ whole genome shotgun (WGS) entry which is preliminary data.</text>
</comment>
<sequence length="470" mass="51597">MATTNQDALAELKALSNIIQENIGRLEAICKINVLEYPSSKAPYGPESEAARNLPDAMEAGSLIVSAATQLVAAVNPPPMTVFSLVGSFHIPAALRVVLETHTAEILRDAGPEGKHVNEIAKPTNKDPAKLARVLRFLATQHVFIEVSPDHFAHNRLSSLLNTHKSVDSILANPDMKHEGTPGMTAFIGHLADESFKSTSYMPDVLLDPKTAFNVDASSTGFNRAYNTDKNMFDWFEAPGNEWRLARFGIAMDGAKSMSPPGAILEGFDWKGMKEGSLVVDVGGGVGSQSLTLAQIHPHLRFIVEDRTEFWNSNLPEHVQSGKVKFQAYNFLEDVQPVKNADVFLLRAILHDWADPYCLTILRRLRAAATPATRLVVVDNLIPYACEERATEDIPGAERRLPPAPLLANRGQANAIPYITDMQMMALLNGQERTITHVRNLLEQTGWKLVQVYHGSPFAMTNQKAIAVPV</sequence>